<name>A0A8D8B6Q3_CULPI</name>
<reference evidence="1" key="1">
    <citation type="submission" date="2021-05" db="EMBL/GenBank/DDBJ databases">
        <authorList>
            <person name="Alioto T."/>
            <person name="Alioto T."/>
            <person name="Gomez Garrido J."/>
        </authorList>
    </citation>
    <scope>NUCLEOTIDE SEQUENCE</scope>
</reference>
<sequence length="115" mass="11789">MLYGDCSLDDGLEAIPKLLEKSGLAIWSSCERCEPLVETLGAGEILLLGCDDCGADGGAAAWTIRLKSGVFICSWLRLRPCCCGLGVVVDAAVDVVDAVVGAAENIGLLKSGSSA</sequence>
<dbReference type="EMBL" id="HBUE01059702">
    <property type="protein sequence ID" value="CAG6468070.1"/>
    <property type="molecule type" value="Transcribed_RNA"/>
</dbReference>
<dbReference type="EMBL" id="HBUE01059706">
    <property type="protein sequence ID" value="CAG6468076.1"/>
    <property type="molecule type" value="Transcribed_RNA"/>
</dbReference>
<organism evidence="1">
    <name type="scientific">Culex pipiens</name>
    <name type="common">House mosquito</name>
    <dbReference type="NCBI Taxonomy" id="7175"/>
    <lineage>
        <taxon>Eukaryota</taxon>
        <taxon>Metazoa</taxon>
        <taxon>Ecdysozoa</taxon>
        <taxon>Arthropoda</taxon>
        <taxon>Hexapoda</taxon>
        <taxon>Insecta</taxon>
        <taxon>Pterygota</taxon>
        <taxon>Neoptera</taxon>
        <taxon>Endopterygota</taxon>
        <taxon>Diptera</taxon>
        <taxon>Nematocera</taxon>
        <taxon>Culicoidea</taxon>
        <taxon>Culicidae</taxon>
        <taxon>Culicinae</taxon>
        <taxon>Culicini</taxon>
        <taxon>Culex</taxon>
        <taxon>Culex</taxon>
    </lineage>
</organism>
<protein>
    <submittedName>
        <fullName evidence="1">(northern house mosquito) hypothetical protein</fullName>
    </submittedName>
</protein>
<evidence type="ECO:0000313" key="1">
    <source>
        <dbReference type="EMBL" id="CAG6468070.1"/>
    </source>
</evidence>
<accession>A0A8D8B6Q3</accession>
<dbReference type="EMBL" id="HBUE01059701">
    <property type="protein sequence ID" value="CAG6468066.1"/>
    <property type="molecule type" value="Transcribed_RNA"/>
</dbReference>
<dbReference type="AlphaFoldDB" id="A0A8D8B6Q3"/>
<proteinExistence type="predicted"/>